<reference evidence="3" key="1">
    <citation type="submission" date="2025-08" db="UniProtKB">
        <authorList>
            <consortium name="Ensembl"/>
        </authorList>
    </citation>
    <scope>IDENTIFICATION</scope>
</reference>
<dbReference type="Pfam" id="PF00400">
    <property type="entry name" value="WD40"/>
    <property type="match status" value="3"/>
</dbReference>
<dbReference type="InterPro" id="IPR001680">
    <property type="entry name" value="WD40_rpt"/>
</dbReference>
<dbReference type="Proteomes" id="UP000233060">
    <property type="component" value="Unassembled WGS sequence"/>
</dbReference>
<evidence type="ECO:0000256" key="1">
    <source>
        <dbReference type="PROSITE-ProRule" id="PRU00221"/>
    </source>
</evidence>
<name>A0A2K5KHI5_CERAT</name>
<feature type="region of interest" description="Disordered" evidence="2">
    <location>
        <begin position="189"/>
        <end position="208"/>
    </location>
</feature>
<proteinExistence type="predicted"/>
<organism evidence="3 4">
    <name type="scientific">Cercocebus atys</name>
    <name type="common">Sooty mangabey</name>
    <name type="synonym">Cercocebus torquatus atys</name>
    <dbReference type="NCBI Taxonomy" id="9531"/>
    <lineage>
        <taxon>Eukaryota</taxon>
        <taxon>Metazoa</taxon>
        <taxon>Chordata</taxon>
        <taxon>Craniata</taxon>
        <taxon>Vertebrata</taxon>
        <taxon>Euteleostomi</taxon>
        <taxon>Mammalia</taxon>
        <taxon>Eutheria</taxon>
        <taxon>Euarchontoglires</taxon>
        <taxon>Primates</taxon>
        <taxon>Haplorrhini</taxon>
        <taxon>Catarrhini</taxon>
        <taxon>Cercopithecidae</taxon>
        <taxon>Cercopithecinae</taxon>
        <taxon>Cercocebus</taxon>
    </lineage>
</organism>
<dbReference type="SMART" id="SM00320">
    <property type="entry name" value="WD40"/>
    <property type="match status" value="6"/>
</dbReference>
<accession>A0A2K5KHI5</accession>
<evidence type="ECO:0000313" key="4">
    <source>
        <dbReference type="Proteomes" id="UP000233060"/>
    </source>
</evidence>
<protein>
    <submittedName>
        <fullName evidence="3">WD repeat domain 25</fullName>
    </submittedName>
</protein>
<dbReference type="Gene3D" id="2.130.10.10">
    <property type="entry name" value="YVTN repeat-like/Quinoprotein amine dehydrogenase"/>
    <property type="match status" value="1"/>
</dbReference>
<dbReference type="PANTHER" id="PTHR44566:SF1">
    <property type="entry name" value="WD REPEAT-CONTAINING PROTEIN 25"/>
    <property type="match status" value="1"/>
</dbReference>
<dbReference type="GeneTree" id="ENSGT00530000063583"/>
<evidence type="ECO:0000256" key="2">
    <source>
        <dbReference type="SAM" id="MobiDB-lite"/>
    </source>
</evidence>
<keyword evidence="4" id="KW-1185">Reference proteome</keyword>
<dbReference type="STRING" id="9531.ENSCATP00000000158"/>
<gene>
    <name evidence="3" type="primary">WDR25</name>
</gene>
<dbReference type="Ensembl" id="ENSCATT00000000742.1">
    <property type="protein sequence ID" value="ENSCATP00000000158.1"/>
    <property type="gene ID" value="ENSCATG00000000642.1"/>
</dbReference>
<reference evidence="3" key="2">
    <citation type="submission" date="2025-09" db="UniProtKB">
        <authorList>
            <consortium name="Ensembl"/>
        </authorList>
    </citation>
    <scope>IDENTIFICATION</scope>
</reference>
<dbReference type="PROSITE" id="PS50294">
    <property type="entry name" value="WD_REPEATS_REGION"/>
    <property type="match status" value="1"/>
</dbReference>
<feature type="repeat" description="WD" evidence="1">
    <location>
        <begin position="243"/>
        <end position="278"/>
    </location>
</feature>
<feature type="repeat" description="WD" evidence="1">
    <location>
        <begin position="289"/>
        <end position="330"/>
    </location>
</feature>
<feature type="region of interest" description="Disordered" evidence="2">
    <location>
        <begin position="15"/>
        <end position="100"/>
    </location>
</feature>
<dbReference type="PROSITE" id="PS50082">
    <property type="entry name" value="WD_REPEATS_2"/>
    <property type="match status" value="2"/>
</dbReference>
<evidence type="ECO:0000313" key="3">
    <source>
        <dbReference type="Ensembl" id="ENSCATP00000000158.1"/>
    </source>
</evidence>
<dbReference type="PANTHER" id="PTHR44566">
    <property type="entry name" value="TRANSDUCIN/WD40 REPEAT-LIKE SUPERFAMILY PROTEIN"/>
    <property type="match status" value="1"/>
</dbReference>
<keyword evidence="1" id="KW-0853">WD repeat</keyword>
<dbReference type="InterPro" id="IPR036322">
    <property type="entry name" value="WD40_repeat_dom_sf"/>
</dbReference>
<sequence>MTARTLSLMASLVAYDDSDSEAETEPAGSFDATGQMKDTSGVARPPEKDFASGTLDVPKAGVQPTKHGSCEDPGGHRLPLAQLGRSDRGSCPSQRLQWPGKEPQVTFPIKEPSRSSLWTSHVPASHIPLAAARFKQVKLSRNFPKSSFCAQSESETVGKNDSSFQKKKCEDCVVPYTPKRLRQLQALSTETGNSKEMEPQGPPAGRAPAPLYVGPRVVSEFIQPYLNSHYKETTVPRKVLFHLRGHRGPVNTIQWCPVLSKSHMLLSTSMDKTFKVWNAVDSGHCLQTYSLHTEAVRAARWAPCGRRILSGGFDFALHLTDLETGTQLFSGRSDFRITTLKFHPKDHNIFLCGGFSSEMKAWDIRTGKVMRSYKATIQQTLDILFLREGSEFLSSTDASTRDSADRTIIAWDFRTSAKISNQIFHERFTCPSLALHPREPVFLAQTNGNYLALFSTVWPYRMSRRRRYEGHKVEGYSVGCECSPGGDLLVTGSADGRVMMYSFRTASRACTLQGHTQACVGTTYHPVLPSVLATCSWGGDMKIWH</sequence>
<dbReference type="SUPFAM" id="SSF50978">
    <property type="entry name" value="WD40 repeat-like"/>
    <property type="match status" value="1"/>
</dbReference>
<dbReference type="InterPro" id="IPR015943">
    <property type="entry name" value="WD40/YVTN_repeat-like_dom_sf"/>
</dbReference>
<dbReference type="InterPro" id="IPR053053">
    <property type="entry name" value="WD_repeat_protein"/>
</dbReference>
<dbReference type="Bgee" id="ENSCATG00000000642">
    <property type="expression patterns" value="Expressed in skeletal muscle tissue and 12 other cell types or tissues"/>
</dbReference>
<dbReference type="AlphaFoldDB" id="A0A2K5KHI5"/>